<sequence length="242" mass="28000">MFLSRLINTRMIPSRCQSCMTILLGLLPAALFWSPEYNIAILKEKHICPDVIPIKDCPGERVELAWDNAIVDFGVSMDANDILYSPSKSRWPIQKGALYVLIFIDPDVPTRENPSEREYLHWLVENISGDNCHHGETLFDYIGPIPEHMRGTHRMVFLVYQQPGTSGTDFVRYEEEEWPFERREKLRVKFSSNNFAKKYNLTGPIAANFFMAHWTQKTAQNLSKSTTSTTEDPREFDMQIYG</sequence>
<evidence type="ECO:0000313" key="3">
    <source>
        <dbReference type="Proteomes" id="UP001152759"/>
    </source>
</evidence>
<dbReference type="EMBL" id="OU963864">
    <property type="protein sequence ID" value="CAH0387487.1"/>
    <property type="molecule type" value="Genomic_DNA"/>
</dbReference>
<dbReference type="PANTHER" id="PTHR11362">
    <property type="entry name" value="PHOSPHATIDYLETHANOLAMINE-BINDING PROTEIN"/>
    <property type="match status" value="1"/>
</dbReference>
<gene>
    <name evidence="2" type="ORF">BEMITA_LOCUS6492</name>
</gene>
<protein>
    <recommendedName>
        <fullName evidence="4">Phosphatidylethanolamine-binding protein</fullName>
    </recommendedName>
</protein>
<reference evidence="2" key="1">
    <citation type="submission" date="2021-12" db="EMBL/GenBank/DDBJ databases">
        <authorList>
            <person name="King R."/>
        </authorList>
    </citation>
    <scope>NUCLEOTIDE SEQUENCE</scope>
</reference>
<dbReference type="Proteomes" id="UP001152759">
    <property type="component" value="Chromosome 3"/>
</dbReference>
<dbReference type="AlphaFoldDB" id="A0A9P0ABT5"/>
<accession>A0A9P0ABT5</accession>
<keyword evidence="3" id="KW-1185">Reference proteome</keyword>
<organism evidence="2 3">
    <name type="scientific">Bemisia tabaci</name>
    <name type="common">Sweetpotato whitefly</name>
    <name type="synonym">Aleurodes tabaci</name>
    <dbReference type="NCBI Taxonomy" id="7038"/>
    <lineage>
        <taxon>Eukaryota</taxon>
        <taxon>Metazoa</taxon>
        <taxon>Ecdysozoa</taxon>
        <taxon>Arthropoda</taxon>
        <taxon>Hexapoda</taxon>
        <taxon>Insecta</taxon>
        <taxon>Pterygota</taxon>
        <taxon>Neoptera</taxon>
        <taxon>Paraneoptera</taxon>
        <taxon>Hemiptera</taxon>
        <taxon>Sternorrhyncha</taxon>
        <taxon>Aleyrodoidea</taxon>
        <taxon>Aleyrodidae</taxon>
        <taxon>Aleyrodinae</taxon>
        <taxon>Bemisia</taxon>
    </lineage>
</organism>
<dbReference type="InterPro" id="IPR008914">
    <property type="entry name" value="PEBP"/>
</dbReference>
<dbReference type="Pfam" id="PF01161">
    <property type="entry name" value="PBP"/>
    <property type="match status" value="1"/>
</dbReference>
<name>A0A9P0ABT5_BEMTA</name>
<evidence type="ECO:0000313" key="2">
    <source>
        <dbReference type="EMBL" id="CAH0387487.1"/>
    </source>
</evidence>
<dbReference type="Gene3D" id="3.90.280.10">
    <property type="entry name" value="PEBP-like"/>
    <property type="match status" value="1"/>
</dbReference>
<evidence type="ECO:0000256" key="1">
    <source>
        <dbReference type="SAM" id="MobiDB-lite"/>
    </source>
</evidence>
<feature type="region of interest" description="Disordered" evidence="1">
    <location>
        <begin position="221"/>
        <end position="242"/>
    </location>
</feature>
<dbReference type="CDD" id="cd00866">
    <property type="entry name" value="PEBP_euk"/>
    <property type="match status" value="1"/>
</dbReference>
<feature type="compositionally biased region" description="Polar residues" evidence="1">
    <location>
        <begin position="221"/>
        <end position="230"/>
    </location>
</feature>
<dbReference type="PANTHER" id="PTHR11362:SF82">
    <property type="entry name" value="PHOSPHATIDYLETHANOLAMINE-BINDING PROTEIN 4"/>
    <property type="match status" value="1"/>
</dbReference>
<dbReference type="InterPro" id="IPR036610">
    <property type="entry name" value="PEBP-like_sf"/>
</dbReference>
<proteinExistence type="predicted"/>
<dbReference type="SUPFAM" id="SSF49777">
    <property type="entry name" value="PEBP-like"/>
    <property type="match status" value="1"/>
</dbReference>
<evidence type="ECO:0008006" key="4">
    <source>
        <dbReference type="Google" id="ProtNLM"/>
    </source>
</evidence>
<dbReference type="InterPro" id="IPR035810">
    <property type="entry name" value="PEBP_euk"/>
</dbReference>
<feature type="compositionally biased region" description="Basic and acidic residues" evidence="1">
    <location>
        <begin position="231"/>
        <end position="242"/>
    </location>
</feature>